<reference evidence="3" key="1">
    <citation type="submission" date="2019-02" db="EMBL/GenBank/DDBJ databases">
        <title>Isolation and identification of novel species under the genus Muribaculum.</title>
        <authorList>
            <person name="Miyake S."/>
            <person name="Ding Y."/>
            <person name="Low A."/>
            <person name="Soh M."/>
            <person name="Seedorf H."/>
        </authorList>
    </citation>
    <scope>NUCLEOTIDE SEQUENCE [LARGE SCALE GENOMIC DNA]</scope>
    <source>
        <strain evidence="3">H5</strain>
    </source>
</reference>
<gene>
    <name evidence="2" type="ORF">E7747_07835</name>
</gene>
<accession>A0A4P7W2Y3</accession>
<name>A0A4P7W2Y3_9BACT</name>
<keyword evidence="1" id="KW-1133">Transmembrane helix</keyword>
<feature type="transmembrane region" description="Helical" evidence="1">
    <location>
        <begin position="6"/>
        <end position="27"/>
    </location>
</feature>
<dbReference type="AlphaFoldDB" id="A0A4P7W2Y3"/>
<organism evidence="2 3">
    <name type="scientific">Duncaniella dubosii</name>
    <dbReference type="NCBI Taxonomy" id="2518971"/>
    <lineage>
        <taxon>Bacteria</taxon>
        <taxon>Pseudomonadati</taxon>
        <taxon>Bacteroidota</taxon>
        <taxon>Bacteroidia</taxon>
        <taxon>Bacteroidales</taxon>
        <taxon>Muribaculaceae</taxon>
        <taxon>Duncaniella</taxon>
    </lineage>
</organism>
<evidence type="ECO:0000313" key="3">
    <source>
        <dbReference type="Proteomes" id="UP000297149"/>
    </source>
</evidence>
<keyword evidence="1" id="KW-0472">Membrane</keyword>
<dbReference type="RefSeq" id="WP_136415220.1">
    <property type="nucleotide sequence ID" value="NZ_CP039396.1"/>
</dbReference>
<sequence length="140" mass="15886">MITTILSIIGALAIGFIIGSYLTKWLFRPRIFAPDNNVAGIRLREFSVEPLRLQIAREVDIPPLAHHDLKCALLRETEKAIQKSTLEEMKRRGLLSPREVYHAYGNSGFERYRLELSLLVAKYPTPDELSAGHSTPQFPL</sequence>
<dbReference type="KEGG" id="ddb:E7747_07835"/>
<keyword evidence="1" id="KW-0812">Transmembrane</keyword>
<keyword evidence="3" id="KW-1185">Reference proteome</keyword>
<evidence type="ECO:0000313" key="2">
    <source>
        <dbReference type="EMBL" id="QCD42192.1"/>
    </source>
</evidence>
<dbReference type="EMBL" id="CP039396">
    <property type="protein sequence ID" value="QCD42192.1"/>
    <property type="molecule type" value="Genomic_DNA"/>
</dbReference>
<proteinExistence type="predicted"/>
<protein>
    <submittedName>
        <fullName evidence="2">Uncharacterized protein</fullName>
    </submittedName>
</protein>
<dbReference type="Proteomes" id="UP000297149">
    <property type="component" value="Chromosome"/>
</dbReference>
<evidence type="ECO:0000256" key="1">
    <source>
        <dbReference type="SAM" id="Phobius"/>
    </source>
</evidence>